<reference evidence="1 2" key="1">
    <citation type="submission" date="2018-12" db="EMBL/GenBank/DDBJ databases">
        <authorList>
            <person name="Feng G."/>
            <person name="Zhu H."/>
        </authorList>
    </citation>
    <scope>NUCLEOTIDE SEQUENCE [LARGE SCALE GENOMIC DNA]</scope>
    <source>
        <strain evidence="1 2">LMG 26000</strain>
    </source>
</reference>
<dbReference type="Gene3D" id="3.40.470.10">
    <property type="entry name" value="Uracil-DNA glycosylase-like domain"/>
    <property type="match status" value="1"/>
</dbReference>
<dbReference type="SUPFAM" id="SSF52141">
    <property type="entry name" value="Uracil-DNA glycosylase-like"/>
    <property type="match status" value="1"/>
</dbReference>
<dbReference type="EMBL" id="RWIU01000010">
    <property type="protein sequence ID" value="RSK38966.1"/>
    <property type="molecule type" value="Genomic_DNA"/>
</dbReference>
<evidence type="ECO:0008006" key="3">
    <source>
        <dbReference type="Google" id="ProtNLM"/>
    </source>
</evidence>
<comment type="caution">
    <text evidence="1">The sequence shown here is derived from an EMBL/GenBank/DDBJ whole genome shotgun (WGS) entry which is preliminary data.</text>
</comment>
<name>A0A428JXU7_9BACT</name>
<evidence type="ECO:0000313" key="2">
    <source>
        <dbReference type="Proteomes" id="UP000270291"/>
    </source>
</evidence>
<proteinExistence type="predicted"/>
<keyword evidence="2" id="KW-1185">Reference proteome</keyword>
<dbReference type="Proteomes" id="UP000270291">
    <property type="component" value="Unassembled WGS sequence"/>
</dbReference>
<dbReference type="OrthoDB" id="9799921at2"/>
<evidence type="ECO:0000313" key="1">
    <source>
        <dbReference type="EMBL" id="RSK38966.1"/>
    </source>
</evidence>
<sequence>MSDSATLEQHPFPPFMPAQARYLLIGTFPGRQLTQKSAAERTPDDWYYGTHKRSLWHILEQVYQRPLPTVADRQRLLTELGLGCTDVVLSARRKQASNRDADLSNVTFQVRELARLL</sequence>
<dbReference type="InterPro" id="IPR036895">
    <property type="entry name" value="Uracil-DNA_glycosylase-like_sf"/>
</dbReference>
<gene>
    <name evidence="1" type="ORF">EI293_20815</name>
</gene>
<dbReference type="AlphaFoldDB" id="A0A428JXU7"/>
<protein>
    <recommendedName>
        <fullName evidence="3">DNA-deoxyinosine glycosylase</fullName>
    </recommendedName>
</protein>
<accession>A0A428JXU7</accession>
<organism evidence="1 2">
    <name type="scientific">Hymenobacter perfusus</name>
    <dbReference type="NCBI Taxonomy" id="1236770"/>
    <lineage>
        <taxon>Bacteria</taxon>
        <taxon>Pseudomonadati</taxon>
        <taxon>Bacteroidota</taxon>
        <taxon>Cytophagia</taxon>
        <taxon>Cytophagales</taxon>
        <taxon>Hymenobacteraceae</taxon>
        <taxon>Hymenobacter</taxon>
    </lineage>
</organism>
<dbReference type="RefSeq" id="WP_125440487.1">
    <property type="nucleotide sequence ID" value="NZ_RWIU01000010.1"/>
</dbReference>